<dbReference type="EMBL" id="JACRTF010000001">
    <property type="protein sequence ID" value="MBC8592785.1"/>
    <property type="molecule type" value="Genomic_DNA"/>
</dbReference>
<feature type="chain" id="PRO_5039489772" evidence="2">
    <location>
        <begin position="20"/>
        <end position="602"/>
    </location>
</feature>
<name>A0A926IPS0_9BACT</name>
<evidence type="ECO:0000313" key="4">
    <source>
        <dbReference type="Proteomes" id="UP000651085"/>
    </source>
</evidence>
<protein>
    <submittedName>
        <fullName evidence="3">VCBS repeat-containing protein</fullName>
    </submittedName>
</protein>
<organism evidence="3 4">
    <name type="scientific">Jilunia laotingensis</name>
    <dbReference type="NCBI Taxonomy" id="2763675"/>
    <lineage>
        <taxon>Bacteria</taxon>
        <taxon>Pseudomonadati</taxon>
        <taxon>Bacteroidota</taxon>
        <taxon>Bacteroidia</taxon>
        <taxon>Bacteroidales</taxon>
        <taxon>Bacteroidaceae</taxon>
        <taxon>Jilunia</taxon>
    </lineage>
</organism>
<dbReference type="Pfam" id="PF13517">
    <property type="entry name" value="FG-GAP_3"/>
    <property type="match status" value="1"/>
</dbReference>
<keyword evidence="4" id="KW-1185">Reference proteome</keyword>
<dbReference type="RefSeq" id="WP_262433957.1">
    <property type="nucleotide sequence ID" value="NZ_JACRTF010000001.1"/>
</dbReference>
<gene>
    <name evidence="3" type="ORF">H8744_05870</name>
</gene>
<comment type="caution">
    <text evidence="3">The sequence shown here is derived from an EMBL/GenBank/DDBJ whole genome shotgun (WGS) entry which is preliminary data.</text>
</comment>
<keyword evidence="1 2" id="KW-0732">Signal</keyword>
<reference evidence="3" key="1">
    <citation type="submission" date="2020-08" db="EMBL/GenBank/DDBJ databases">
        <title>Genome public.</title>
        <authorList>
            <person name="Liu C."/>
            <person name="Sun Q."/>
        </authorList>
    </citation>
    <scope>NUCLEOTIDE SEQUENCE</scope>
    <source>
        <strain evidence="3">N12</strain>
    </source>
</reference>
<dbReference type="PANTHER" id="PTHR45460">
    <property type="entry name" value="SIMILAR TO CYSTEINE PROTEINASE"/>
    <property type="match status" value="1"/>
</dbReference>
<evidence type="ECO:0000256" key="1">
    <source>
        <dbReference type="ARBA" id="ARBA00022729"/>
    </source>
</evidence>
<dbReference type="Proteomes" id="UP000651085">
    <property type="component" value="Unassembled WGS sequence"/>
</dbReference>
<sequence length="602" mass="64279">MKKLLLLSGLCLSACMMNAQTIVDSQAELEKLFVEAPFNFSDPLDDGGGDAWFANGLNVPVIAADFNGDGNKDVFLTGNISFGEVGNPSPTNVLYLGDGTGKFTAYKLPDSGAYHMGAAHYIKTANDKAIIATTGSVTDAEWWNPGFNLGLKSNLKTSLHELSFDADGKPVWTLVKELEDGVCGVGVGLHVYDFDKDGNYDVLISGWIGLPDTEAEVISEYGSSTQVIYWGDGNGNFTRKTHVDNGLAPVADGGSVVADLNGDGYPDVVSVTGKSGKCWNDAANLEKKGDGSGVFVSINNKNRTFTTTTLVKSENKDGLYFTSEGSRVQVGDFNNDGAIDIWFGNNDQVSSDPWRYRGGFFLNDGKGNFTAHNKDVAGKDVTPLGVERATPVVADFNQDGNLDLWYNTWLPTTDLDDASKANNLQALVGVLQLGDGKGGFSTHIFKGEMGVAESTPTMTGYYQRWCALKTPVYAMADFNNDGVPDVVATSGDAHNTDFKGLTYVAGAAAHSDKAVKLPEDNKLGNFTGIQQSVNEKNVTVNYQNGRLTVSGADGRKVNVYSVAGSLTNTFTAEGDVYTVNINLAKGFYVVAAGDFRQTIIAQ</sequence>
<evidence type="ECO:0000256" key="2">
    <source>
        <dbReference type="SAM" id="SignalP"/>
    </source>
</evidence>
<proteinExistence type="predicted"/>
<feature type="signal peptide" evidence="2">
    <location>
        <begin position="1"/>
        <end position="19"/>
    </location>
</feature>
<dbReference type="AlphaFoldDB" id="A0A926IPS0"/>
<evidence type="ECO:0000313" key="3">
    <source>
        <dbReference type="EMBL" id="MBC8592785.1"/>
    </source>
</evidence>
<accession>A0A926IPS0</accession>
<dbReference type="SUPFAM" id="SSF69318">
    <property type="entry name" value="Integrin alpha N-terminal domain"/>
    <property type="match status" value="1"/>
</dbReference>
<dbReference type="InterPro" id="IPR013517">
    <property type="entry name" value="FG-GAP"/>
</dbReference>
<dbReference type="PANTHER" id="PTHR45460:SF2">
    <property type="entry name" value="ALPHA 1,3 GLUCANASE, GH71 FAMILY (EUROFUNG)"/>
    <property type="match status" value="1"/>
</dbReference>
<dbReference type="Gene3D" id="2.130.10.130">
    <property type="entry name" value="Integrin alpha, N-terminal"/>
    <property type="match status" value="2"/>
</dbReference>
<dbReference type="InterPro" id="IPR028994">
    <property type="entry name" value="Integrin_alpha_N"/>
</dbReference>